<dbReference type="Gene3D" id="6.10.140.140">
    <property type="match status" value="1"/>
</dbReference>
<dbReference type="AlphaFoldDB" id="A0AAD4TN41"/>
<evidence type="ECO:0000256" key="4">
    <source>
        <dbReference type="ARBA" id="ARBA00022737"/>
    </source>
</evidence>
<comment type="similarity">
    <text evidence="2">Belongs to the krueppel C2H2-type zinc-finger protein family.</text>
</comment>
<keyword evidence="7" id="KW-0805">Transcription regulation</keyword>
<dbReference type="InterPro" id="IPR036051">
    <property type="entry name" value="KRAB_dom_sf"/>
</dbReference>
<feature type="domain" description="C2H2-type" evidence="11">
    <location>
        <begin position="198"/>
        <end position="227"/>
    </location>
</feature>
<proteinExistence type="inferred from homology"/>
<keyword evidence="6" id="KW-0862">Zinc</keyword>
<dbReference type="Proteomes" id="UP001214576">
    <property type="component" value="Unassembled WGS sequence"/>
</dbReference>
<keyword evidence="9" id="KW-0804">Transcription</keyword>
<feature type="domain" description="KRAB" evidence="12">
    <location>
        <begin position="1"/>
        <end position="66"/>
    </location>
</feature>
<feature type="domain" description="KRAB" evidence="12">
    <location>
        <begin position="417"/>
        <end position="511"/>
    </location>
</feature>
<evidence type="ECO:0000259" key="12">
    <source>
        <dbReference type="PROSITE" id="PS50805"/>
    </source>
</evidence>
<dbReference type="GO" id="GO:0000981">
    <property type="term" value="F:DNA-binding transcription factor activity, RNA polymerase II-specific"/>
    <property type="evidence" value="ECO:0007669"/>
    <property type="project" value="TreeGrafter"/>
</dbReference>
<keyword evidence="4" id="KW-0677">Repeat</keyword>
<gene>
    <name evidence="13" type="ORF">MG293_020672</name>
</gene>
<name>A0AAD4TN41_OVIAM</name>
<dbReference type="Pfam" id="PF01352">
    <property type="entry name" value="KRAB"/>
    <property type="match status" value="1"/>
</dbReference>
<evidence type="ECO:0000256" key="2">
    <source>
        <dbReference type="ARBA" id="ARBA00006991"/>
    </source>
</evidence>
<sequence length="566" mass="64907">MCIPAFSAWLVLPRPPAPRGKQSLASRSTGEGAAGNCITKPEVIFKIEQGEEPWILEERFPKQCRSEDWKVDDLIESTQENQDEHFWQLAFTSSKTLSTDSDDRVRKTLNLGLIINRKNYSRKKPDEFNVYEKLLLDIGHDKTPPGGKSYNQNKNVLNHGQDLTQSIFDQPFEYNENGRGKHGEAAFFTNKKVQIGETHCKYNECGRTFIQSLKLSLSQRTHFEMEPCECSVCGKSFYMDLRLGHQRALMGDNPYEYNEYGQIFCDNSAFVIHQGTYTRKIPHEYKATAFFGKRFLRFRVCAPQEPVQPNEGAEGALLTITYVDLSVRENPGASIPGLRVLKKQVLLEPELRVNPPELDEAKGCRCRLRTGERWQGGGALRLELRTLGADCIMSRLDCCAVQTSVSSVALKFRQGSISFEDATVNFTCSESLYRDIMLENYSILISLDFIVQLLKLDLGFSSKFLKPDSFLYVLYHFLLSGYCITKPEEIIKLEQEAPWISEEEFASQCYPEELKVDGMIKSKENQDKHIWQGVFIINKKVITEKENILRKSFNFYIDYSFQENVE</sequence>
<keyword evidence="3" id="KW-0479">Metal-binding</keyword>
<dbReference type="PANTHER" id="PTHR24384">
    <property type="entry name" value="FINGER PUTATIVE TRANSCRIPTION FACTOR FAMILY-RELATED"/>
    <property type="match status" value="1"/>
</dbReference>
<evidence type="ECO:0000256" key="7">
    <source>
        <dbReference type="ARBA" id="ARBA00023015"/>
    </source>
</evidence>
<accession>A0AAD4TN41</accession>
<evidence type="ECO:0000313" key="14">
    <source>
        <dbReference type="Proteomes" id="UP001214576"/>
    </source>
</evidence>
<dbReference type="Gene3D" id="3.30.160.60">
    <property type="entry name" value="Classic Zinc Finger"/>
    <property type="match status" value="1"/>
</dbReference>
<keyword evidence="5 10" id="KW-0863">Zinc-finger</keyword>
<dbReference type="EMBL" id="JAKZEL010000028">
    <property type="protein sequence ID" value="KAI4529424.1"/>
    <property type="molecule type" value="Genomic_DNA"/>
</dbReference>
<keyword evidence="14" id="KW-1185">Reference proteome</keyword>
<dbReference type="GO" id="GO:0005634">
    <property type="term" value="C:nucleus"/>
    <property type="evidence" value="ECO:0007669"/>
    <property type="project" value="UniProtKB-SubCell"/>
</dbReference>
<reference evidence="13" key="1">
    <citation type="submission" date="2022-03" db="EMBL/GenBank/DDBJ databases">
        <title>Genomic analyses of argali, domestic sheep and their hybrids provide insights into chromosomal evolution, heterosis and genetic basis of agronomic traits.</title>
        <authorList>
            <person name="Li M."/>
        </authorList>
    </citation>
    <scope>NUCLEOTIDE SEQUENCE</scope>
    <source>
        <strain evidence="13">CAU-MHL-2022a</strain>
        <tissue evidence="13">Skin</tissue>
    </source>
</reference>
<dbReference type="PANTHER" id="PTHR24384:SF246">
    <property type="entry name" value="GENE, 19965-RELATED"/>
    <property type="match status" value="1"/>
</dbReference>
<evidence type="ECO:0000256" key="10">
    <source>
        <dbReference type="PROSITE-ProRule" id="PRU00042"/>
    </source>
</evidence>
<evidence type="ECO:0000256" key="1">
    <source>
        <dbReference type="ARBA" id="ARBA00004123"/>
    </source>
</evidence>
<dbReference type="InterPro" id="IPR036236">
    <property type="entry name" value="Znf_C2H2_sf"/>
</dbReference>
<dbReference type="GO" id="GO:0000978">
    <property type="term" value="F:RNA polymerase II cis-regulatory region sequence-specific DNA binding"/>
    <property type="evidence" value="ECO:0007669"/>
    <property type="project" value="TreeGrafter"/>
</dbReference>
<dbReference type="PROSITE" id="PS50805">
    <property type="entry name" value="KRAB"/>
    <property type="match status" value="2"/>
</dbReference>
<comment type="subcellular location">
    <subcellularLocation>
        <location evidence="1">Nucleus</location>
    </subcellularLocation>
</comment>
<organism evidence="13 14">
    <name type="scientific">Ovis ammon polii</name>
    <dbReference type="NCBI Taxonomy" id="230172"/>
    <lineage>
        <taxon>Eukaryota</taxon>
        <taxon>Metazoa</taxon>
        <taxon>Chordata</taxon>
        <taxon>Craniata</taxon>
        <taxon>Vertebrata</taxon>
        <taxon>Euteleostomi</taxon>
        <taxon>Mammalia</taxon>
        <taxon>Eutheria</taxon>
        <taxon>Laurasiatheria</taxon>
        <taxon>Artiodactyla</taxon>
        <taxon>Ruminantia</taxon>
        <taxon>Pecora</taxon>
        <taxon>Bovidae</taxon>
        <taxon>Caprinae</taxon>
        <taxon>Ovis</taxon>
    </lineage>
</organism>
<dbReference type="PROSITE" id="PS50157">
    <property type="entry name" value="ZINC_FINGER_C2H2_2"/>
    <property type="match status" value="1"/>
</dbReference>
<protein>
    <submittedName>
        <fullName evidence="13">Uncharacterized protein</fullName>
    </submittedName>
</protein>
<keyword evidence="8" id="KW-0238">DNA-binding</keyword>
<dbReference type="SUPFAM" id="SSF109640">
    <property type="entry name" value="KRAB domain (Kruppel-associated box)"/>
    <property type="match status" value="1"/>
</dbReference>
<dbReference type="GO" id="GO:0008270">
    <property type="term" value="F:zinc ion binding"/>
    <property type="evidence" value="ECO:0007669"/>
    <property type="project" value="UniProtKB-KW"/>
</dbReference>
<evidence type="ECO:0000256" key="9">
    <source>
        <dbReference type="ARBA" id="ARBA00023163"/>
    </source>
</evidence>
<evidence type="ECO:0000256" key="6">
    <source>
        <dbReference type="ARBA" id="ARBA00022833"/>
    </source>
</evidence>
<evidence type="ECO:0000256" key="5">
    <source>
        <dbReference type="ARBA" id="ARBA00022771"/>
    </source>
</evidence>
<dbReference type="SUPFAM" id="SSF57667">
    <property type="entry name" value="beta-beta-alpha zinc fingers"/>
    <property type="match status" value="2"/>
</dbReference>
<comment type="caution">
    <text evidence="13">The sequence shown here is derived from an EMBL/GenBank/DDBJ whole genome shotgun (WGS) entry which is preliminary data.</text>
</comment>
<evidence type="ECO:0000256" key="8">
    <source>
        <dbReference type="ARBA" id="ARBA00023125"/>
    </source>
</evidence>
<dbReference type="InterPro" id="IPR050752">
    <property type="entry name" value="C2H2-ZF_domain"/>
</dbReference>
<dbReference type="InterPro" id="IPR001909">
    <property type="entry name" value="KRAB"/>
</dbReference>
<dbReference type="InterPro" id="IPR013087">
    <property type="entry name" value="Znf_C2H2_type"/>
</dbReference>
<evidence type="ECO:0000259" key="11">
    <source>
        <dbReference type="PROSITE" id="PS50157"/>
    </source>
</evidence>
<evidence type="ECO:0000256" key="3">
    <source>
        <dbReference type="ARBA" id="ARBA00022723"/>
    </source>
</evidence>
<evidence type="ECO:0000313" key="13">
    <source>
        <dbReference type="EMBL" id="KAI4529424.1"/>
    </source>
</evidence>